<feature type="transmembrane region" description="Helical" evidence="7">
    <location>
        <begin position="63"/>
        <end position="83"/>
    </location>
</feature>
<feature type="transmembrane region" description="Helical" evidence="7">
    <location>
        <begin position="6"/>
        <end position="24"/>
    </location>
</feature>
<dbReference type="PANTHER" id="PTHR33884">
    <property type="entry name" value="UPF0410 PROTEIN YMGE"/>
    <property type="match status" value="1"/>
</dbReference>
<protein>
    <submittedName>
        <fullName evidence="8">Transglycosylase-associated protein</fullName>
    </submittedName>
</protein>
<dbReference type="STRING" id="645991.Sgly_1992"/>
<evidence type="ECO:0000256" key="3">
    <source>
        <dbReference type="ARBA" id="ARBA00022475"/>
    </source>
</evidence>
<sequence length="93" mass="9618">MNTMGIIGWLILGGLAGWVASKITGNDASMGVGMNILVGIIGAFIGGWILSLFGAMGVSGFNIWSFLVALAGAVILLVIVNAFTGKKRYRANT</sequence>
<dbReference type="PANTHER" id="PTHR33884:SF3">
    <property type="entry name" value="UPF0410 PROTEIN YMGE"/>
    <property type="match status" value="1"/>
</dbReference>
<feature type="transmembrane region" description="Helical" evidence="7">
    <location>
        <begin position="36"/>
        <end position="57"/>
    </location>
</feature>
<keyword evidence="6 7" id="KW-0472">Membrane</keyword>
<evidence type="ECO:0000256" key="6">
    <source>
        <dbReference type="ARBA" id="ARBA00023136"/>
    </source>
</evidence>
<name>F0T1E5_SYNGF</name>
<comment type="similarity">
    <text evidence="2">Belongs to the UPF0410 family.</text>
</comment>
<evidence type="ECO:0000313" key="9">
    <source>
        <dbReference type="Proteomes" id="UP000007488"/>
    </source>
</evidence>
<dbReference type="EMBL" id="CP002547">
    <property type="protein sequence ID" value="ADY56286.1"/>
    <property type="molecule type" value="Genomic_DNA"/>
</dbReference>
<reference evidence="8 9" key="1">
    <citation type="journal article" date="2011" name="Stand. Genomic Sci.">
        <title>Complete genome sequence of Syntrophobotulus glycolicus type strain (FlGlyR).</title>
        <authorList>
            <person name="Han C."/>
            <person name="Mwirichia R."/>
            <person name="Chertkov O."/>
            <person name="Held B."/>
            <person name="Lapidus A."/>
            <person name="Nolan M."/>
            <person name="Lucas S."/>
            <person name="Hammon N."/>
            <person name="Deshpande S."/>
            <person name="Cheng J.F."/>
            <person name="Tapia R."/>
            <person name="Goodwin L."/>
            <person name="Pitluck S."/>
            <person name="Huntemann M."/>
            <person name="Liolios K."/>
            <person name="Ivanova N."/>
            <person name="Pagani I."/>
            <person name="Mavromatis K."/>
            <person name="Ovchinikova G."/>
            <person name="Pati A."/>
            <person name="Chen A."/>
            <person name="Palaniappan K."/>
            <person name="Land M."/>
            <person name="Hauser L."/>
            <person name="Brambilla E.M."/>
            <person name="Rohde M."/>
            <person name="Spring S."/>
            <person name="Sikorski J."/>
            <person name="Goker M."/>
            <person name="Woyke T."/>
            <person name="Bristow J."/>
            <person name="Eisen J.A."/>
            <person name="Markowitz V."/>
            <person name="Hugenholtz P."/>
            <person name="Kyrpides N.C."/>
            <person name="Klenk H.P."/>
            <person name="Detter J.C."/>
        </authorList>
    </citation>
    <scope>NUCLEOTIDE SEQUENCE [LARGE SCALE GENOMIC DNA]</scope>
    <source>
        <strain evidence="9">DSM 8271 / FlGlyR</strain>
    </source>
</reference>
<evidence type="ECO:0000256" key="2">
    <source>
        <dbReference type="ARBA" id="ARBA00011006"/>
    </source>
</evidence>
<dbReference type="InterPro" id="IPR007341">
    <property type="entry name" value="Transgly_assoc"/>
</dbReference>
<keyword evidence="3" id="KW-1003">Cell membrane</keyword>
<evidence type="ECO:0000256" key="4">
    <source>
        <dbReference type="ARBA" id="ARBA00022692"/>
    </source>
</evidence>
<evidence type="ECO:0000256" key="5">
    <source>
        <dbReference type="ARBA" id="ARBA00022989"/>
    </source>
</evidence>
<dbReference type="GO" id="GO:0005886">
    <property type="term" value="C:plasma membrane"/>
    <property type="evidence" value="ECO:0007669"/>
    <property type="project" value="UniProtKB-SubCell"/>
</dbReference>
<dbReference type="Proteomes" id="UP000007488">
    <property type="component" value="Chromosome"/>
</dbReference>
<organism evidence="8 9">
    <name type="scientific">Syntrophobotulus glycolicus (strain DSM 8271 / FlGlyR)</name>
    <dbReference type="NCBI Taxonomy" id="645991"/>
    <lineage>
        <taxon>Bacteria</taxon>
        <taxon>Bacillati</taxon>
        <taxon>Bacillota</taxon>
        <taxon>Clostridia</taxon>
        <taxon>Eubacteriales</taxon>
        <taxon>Desulfitobacteriaceae</taxon>
        <taxon>Syntrophobotulus</taxon>
    </lineage>
</organism>
<evidence type="ECO:0000256" key="7">
    <source>
        <dbReference type="SAM" id="Phobius"/>
    </source>
</evidence>
<evidence type="ECO:0000313" key="8">
    <source>
        <dbReference type="EMBL" id="ADY56286.1"/>
    </source>
</evidence>
<dbReference type="KEGG" id="sgy:Sgly_1992"/>
<dbReference type="Pfam" id="PF04226">
    <property type="entry name" value="Transgly_assoc"/>
    <property type="match status" value="1"/>
</dbReference>
<comment type="subcellular location">
    <subcellularLocation>
        <location evidence="1">Cell membrane</location>
        <topology evidence="1">Multi-pass membrane protein</topology>
    </subcellularLocation>
</comment>
<evidence type="ECO:0000256" key="1">
    <source>
        <dbReference type="ARBA" id="ARBA00004651"/>
    </source>
</evidence>
<reference evidence="9" key="2">
    <citation type="submission" date="2011-02" db="EMBL/GenBank/DDBJ databases">
        <title>The complete genome of Syntrophobotulus glycolicus DSM 8271.</title>
        <authorList>
            <person name="Lucas S."/>
            <person name="Copeland A."/>
            <person name="Lapidus A."/>
            <person name="Bruce D."/>
            <person name="Goodwin L."/>
            <person name="Pitluck S."/>
            <person name="Kyrpides N."/>
            <person name="Mavromatis K."/>
            <person name="Pagani I."/>
            <person name="Ivanova N."/>
            <person name="Mikhailova N."/>
            <person name="Chertkov O."/>
            <person name="Held B."/>
            <person name="Detter J.C."/>
            <person name="Tapia R."/>
            <person name="Han C."/>
            <person name="Land M."/>
            <person name="Hauser L."/>
            <person name="Markowitz V."/>
            <person name="Cheng J.-F."/>
            <person name="Hugenholtz P."/>
            <person name="Woyke T."/>
            <person name="Wu D."/>
            <person name="Spring S."/>
            <person name="Schroeder M."/>
            <person name="Brambilla E."/>
            <person name="Klenk H.-P."/>
            <person name="Eisen J.A."/>
        </authorList>
    </citation>
    <scope>NUCLEOTIDE SEQUENCE [LARGE SCALE GENOMIC DNA]</scope>
    <source>
        <strain evidence="9">DSM 8271 / FlGlyR</strain>
    </source>
</reference>
<accession>F0T1E5</accession>
<dbReference type="RefSeq" id="WP_013625153.1">
    <property type="nucleotide sequence ID" value="NC_015172.1"/>
</dbReference>
<dbReference type="HOGENOM" id="CLU_160040_0_0_9"/>
<dbReference type="eggNOG" id="COG2261">
    <property type="taxonomic scope" value="Bacteria"/>
</dbReference>
<keyword evidence="9" id="KW-1185">Reference proteome</keyword>
<dbReference type="AlphaFoldDB" id="F0T1E5"/>
<proteinExistence type="inferred from homology"/>
<gene>
    <name evidence="8" type="ordered locus">Sgly_1992</name>
</gene>
<keyword evidence="4 7" id="KW-0812">Transmembrane</keyword>
<keyword evidence="5 7" id="KW-1133">Transmembrane helix</keyword>